<keyword evidence="11" id="KW-0325">Glycoprotein</keyword>
<dbReference type="GO" id="GO:0019957">
    <property type="term" value="F:C-C chemokine binding"/>
    <property type="evidence" value="ECO:0007669"/>
    <property type="project" value="TreeGrafter"/>
</dbReference>
<dbReference type="Proteomes" id="UP000886611">
    <property type="component" value="Unassembled WGS sequence"/>
</dbReference>
<evidence type="ECO:0000256" key="8">
    <source>
        <dbReference type="ARBA" id="ARBA00023136"/>
    </source>
</evidence>
<keyword evidence="17" id="KW-1185">Reference proteome</keyword>
<proteinExistence type="inferred from homology"/>
<dbReference type="PROSITE" id="PS00237">
    <property type="entry name" value="G_PROTEIN_RECEP_F1_1"/>
    <property type="match status" value="1"/>
</dbReference>
<feature type="transmembrane region" description="Helical" evidence="14">
    <location>
        <begin position="75"/>
        <end position="97"/>
    </location>
</feature>
<dbReference type="EMBL" id="JAATIS010004753">
    <property type="protein sequence ID" value="KAG2460872.1"/>
    <property type="molecule type" value="Genomic_DNA"/>
</dbReference>
<dbReference type="GO" id="GO:0005769">
    <property type="term" value="C:early endosome"/>
    <property type="evidence" value="ECO:0007669"/>
    <property type="project" value="UniProtKB-SubCell"/>
</dbReference>
<keyword evidence="10 13" id="KW-0675">Receptor</keyword>
<protein>
    <submittedName>
        <fullName evidence="16">CXCR6 protein</fullName>
    </submittedName>
</protein>
<evidence type="ECO:0000256" key="13">
    <source>
        <dbReference type="RuleBase" id="RU000688"/>
    </source>
</evidence>
<dbReference type="PROSITE" id="PS50262">
    <property type="entry name" value="G_PROTEIN_RECEP_F1_2"/>
    <property type="match status" value="1"/>
</dbReference>
<dbReference type="GO" id="GO:0006955">
    <property type="term" value="P:immune response"/>
    <property type="evidence" value="ECO:0007669"/>
    <property type="project" value="TreeGrafter"/>
</dbReference>
<reference evidence="16 17" key="1">
    <citation type="journal article" date="2021" name="Cell">
        <title>Tracing the genetic footprints of vertebrate landing in non-teleost ray-finned fishes.</title>
        <authorList>
            <person name="Bi X."/>
            <person name="Wang K."/>
            <person name="Yang L."/>
            <person name="Pan H."/>
            <person name="Jiang H."/>
            <person name="Wei Q."/>
            <person name="Fang M."/>
            <person name="Yu H."/>
            <person name="Zhu C."/>
            <person name="Cai Y."/>
            <person name="He Y."/>
            <person name="Gan X."/>
            <person name="Zeng H."/>
            <person name="Yu D."/>
            <person name="Zhu Y."/>
            <person name="Jiang H."/>
            <person name="Qiu Q."/>
            <person name="Yang H."/>
            <person name="Zhang Y.E."/>
            <person name="Wang W."/>
            <person name="Zhu M."/>
            <person name="He S."/>
            <person name="Zhang G."/>
        </authorList>
    </citation>
    <scope>NUCLEOTIDE SEQUENCE [LARGE SCALE GENOMIC DNA]</scope>
    <source>
        <strain evidence="16">Bchr_013</strain>
    </source>
</reference>
<feature type="domain" description="G-protein coupled receptors family 1 profile" evidence="15">
    <location>
        <begin position="53"/>
        <end position="301"/>
    </location>
</feature>
<feature type="transmembrane region" description="Helical" evidence="14">
    <location>
        <begin position="41"/>
        <end position="63"/>
    </location>
</feature>
<keyword evidence="9" id="KW-1015">Disulfide bond</keyword>
<evidence type="ECO:0000256" key="12">
    <source>
        <dbReference type="ARBA" id="ARBA00023224"/>
    </source>
</evidence>
<dbReference type="InterPro" id="IPR000355">
    <property type="entry name" value="Chemokine_rcpt"/>
</dbReference>
<keyword evidence="3" id="KW-1003">Cell membrane</keyword>
<evidence type="ECO:0000256" key="1">
    <source>
        <dbReference type="ARBA" id="ARBA00004412"/>
    </source>
</evidence>
<feature type="transmembrane region" description="Helical" evidence="14">
    <location>
        <begin position="151"/>
        <end position="174"/>
    </location>
</feature>
<dbReference type="InterPro" id="IPR001277">
    <property type="entry name" value="CXCR4/ACKR2"/>
</dbReference>
<evidence type="ECO:0000256" key="7">
    <source>
        <dbReference type="ARBA" id="ARBA00023040"/>
    </source>
</evidence>
<dbReference type="PANTHER" id="PTHR10489">
    <property type="entry name" value="CELL ADHESION MOLECULE"/>
    <property type="match status" value="1"/>
</dbReference>
<dbReference type="InterPro" id="IPR000276">
    <property type="entry name" value="GPCR_Rhodpsn"/>
</dbReference>
<keyword evidence="5" id="KW-0967">Endosome</keyword>
<dbReference type="PRINTS" id="PR00645">
    <property type="entry name" value="CXCCHMKINER4"/>
</dbReference>
<feature type="transmembrane region" description="Helical" evidence="14">
    <location>
        <begin position="203"/>
        <end position="228"/>
    </location>
</feature>
<feature type="non-terminal residue" evidence="16">
    <location>
        <position position="357"/>
    </location>
</feature>
<dbReference type="PRINTS" id="PR00237">
    <property type="entry name" value="GPCRRHODOPSN"/>
</dbReference>
<gene>
    <name evidence="16" type="primary">Cxcr6</name>
    <name evidence="16" type="ORF">GTO96_0010890</name>
</gene>
<evidence type="ECO:0000313" key="16">
    <source>
        <dbReference type="EMBL" id="KAG2460872.1"/>
    </source>
</evidence>
<feature type="transmembrane region" description="Helical" evidence="14">
    <location>
        <begin position="240"/>
        <end position="263"/>
    </location>
</feature>
<keyword evidence="7 13" id="KW-0297">G-protein coupled receptor</keyword>
<keyword evidence="8 14" id="KW-0472">Membrane</keyword>
<comment type="caution">
    <text evidence="16">The sequence shown here is derived from an EMBL/GenBank/DDBJ whole genome shotgun (WGS) entry which is preliminary data.</text>
</comment>
<dbReference type="PRINTS" id="PR00657">
    <property type="entry name" value="CCCHEMOKINER"/>
</dbReference>
<dbReference type="Gene3D" id="1.20.1070.10">
    <property type="entry name" value="Rhodopsin 7-helix transmembrane proteins"/>
    <property type="match status" value="1"/>
</dbReference>
<dbReference type="PANTHER" id="PTHR10489:SF735">
    <property type="entry name" value="C-C CHEMOKINE RECEPTOR TYPE 10"/>
    <property type="match status" value="1"/>
</dbReference>
<evidence type="ECO:0000256" key="5">
    <source>
        <dbReference type="ARBA" id="ARBA00022753"/>
    </source>
</evidence>
<dbReference type="Pfam" id="PF00001">
    <property type="entry name" value="7tm_1"/>
    <property type="match status" value="1"/>
</dbReference>
<evidence type="ECO:0000259" key="15">
    <source>
        <dbReference type="PROSITE" id="PS50262"/>
    </source>
</evidence>
<dbReference type="OrthoDB" id="8957211at2759"/>
<accession>A0A8X8BNJ4</accession>
<dbReference type="InterPro" id="IPR050119">
    <property type="entry name" value="CCR1-9-like"/>
</dbReference>
<dbReference type="GO" id="GO:0016493">
    <property type="term" value="F:C-C chemokine receptor activity"/>
    <property type="evidence" value="ECO:0007669"/>
    <property type="project" value="TreeGrafter"/>
</dbReference>
<evidence type="ECO:0000256" key="10">
    <source>
        <dbReference type="ARBA" id="ARBA00023170"/>
    </source>
</evidence>
<name>A0A8X8BNJ4_POLSE</name>
<dbReference type="InterPro" id="IPR017452">
    <property type="entry name" value="GPCR_Rhodpsn_7TM"/>
</dbReference>
<sequence length="357" mass="40567">MSMGPSTEFFDGSTYITSDYSGIPEVCELPDSSFRKIFQPLVFAVVFVLGMMGNILILVIYILYRKVKSMTDVFLVNLAMADLLWLLTAPFNAMYAVNQWVLGVFICKIFRSLYSINFFSGVLFLTCISIERYIVIVQATSALKLRSATFLFSKIATVVVWVVSIILSIPVMIYSRVERIDEENICQMIFDDSSMVVNLGMQIAQVFVGFVLPSTIMVFCYSIIMGTLLKSRTFKKHKALWVIVALIGMFFVLQMPYSIFLFLKAVGSKSMPCAEKITRMNVEYVTESLAFIRSCLNPVLYAFVGVKFRNDILLVLKDIHCISALRYQERYQSHRSKSSKRFSFMSSGTDSSSLFQL</sequence>
<keyword evidence="4 13" id="KW-0812">Transmembrane</keyword>
<evidence type="ECO:0000256" key="11">
    <source>
        <dbReference type="ARBA" id="ARBA00023180"/>
    </source>
</evidence>
<dbReference type="GO" id="GO:0009897">
    <property type="term" value="C:external side of plasma membrane"/>
    <property type="evidence" value="ECO:0007669"/>
    <property type="project" value="TreeGrafter"/>
</dbReference>
<evidence type="ECO:0000313" key="17">
    <source>
        <dbReference type="Proteomes" id="UP000886611"/>
    </source>
</evidence>
<comment type="similarity">
    <text evidence="13">Belongs to the G-protein coupled receptor 1 family.</text>
</comment>
<comment type="subcellular location">
    <subcellularLocation>
        <location evidence="2">Cell membrane</location>
        <topology evidence="2">Multi-pass membrane protein</topology>
    </subcellularLocation>
    <subcellularLocation>
        <location evidence="1">Early endosome</location>
    </subcellularLocation>
</comment>
<dbReference type="GO" id="GO:0060326">
    <property type="term" value="P:cell chemotaxis"/>
    <property type="evidence" value="ECO:0007669"/>
    <property type="project" value="TreeGrafter"/>
</dbReference>
<keyword evidence="12 13" id="KW-0807">Transducer</keyword>
<organism evidence="16 17">
    <name type="scientific">Polypterus senegalus</name>
    <name type="common">Senegal bichir</name>
    <dbReference type="NCBI Taxonomy" id="55291"/>
    <lineage>
        <taxon>Eukaryota</taxon>
        <taxon>Metazoa</taxon>
        <taxon>Chordata</taxon>
        <taxon>Craniata</taxon>
        <taxon>Vertebrata</taxon>
        <taxon>Euteleostomi</taxon>
        <taxon>Actinopterygii</taxon>
        <taxon>Polypteriformes</taxon>
        <taxon>Polypteridae</taxon>
        <taxon>Polypterus</taxon>
    </lineage>
</organism>
<evidence type="ECO:0000256" key="3">
    <source>
        <dbReference type="ARBA" id="ARBA00022475"/>
    </source>
</evidence>
<dbReference type="GO" id="GO:0019722">
    <property type="term" value="P:calcium-mediated signaling"/>
    <property type="evidence" value="ECO:0007669"/>
    <property type="project" value="TreeGrafter"/>
</dbReference>
<feature type="transmembrane region" description="Helical" evidence="14">
    <location>
        <begin position="109"/>
        <end position="130"/>
    </location>
</feature>
<evidence type="ECO:0000256" key="2">
    <source>
        <dbReference type="ARBA" id="ARBA00004651"/>
    </source>
</evidence>
<dbReference type="GO" id="GO:0007204">
    <property type="term" value="P:positive regulation of cytosolic calcium ion concentration"/>
    <property type="evidence" value="ECO:0007669"/>
    <property type="project" value="TreeGrafter"/>
</dbReference>
<evidence type="ECO:0000256" key="9">
    <source>
        <dbReference type="ARBA" id="ARBA00023157"/>
    </source>
</evidence>
<dbReference type="AlphaFoldDB" id="A0A8X8BNJ4"/>
<dbReference type="SUPFAM" id="SSF81321">
    <property type="entry name" value="Family A G protein-coupled receptor-like"/>
    <property type="match status" value="1"/>
</dbReference>
<feature type="non-terminal residue" evidence="16">
    <location>
        <position position="1"/>
    </location>
</feature>
<evidence type="ECO:0000256" key="6">
    <source>
        <dbReference type="ARBA" id="ARBA00022989"/>
    </source>
</evidence>
<evidence type="ECO:0000256" key="14">
    <source>
        <dbReference type="SAM" id="Phobius"/>
    </source>
</evidence>
<evidence type="ECO:0000256" key="4">
    <source>
        <dbReference type="ARBA" id="ARBA00022692"/>
    </source>
</evidence>
<keyword evidence="6 14" id="KW-1133">Transmembrane helix</keyword>